<dbReference type="InterPro" id="IPR010987">
    <property type="entry name" value="Glutathione-S-Trfase_C-like"/>
</dbReference>
<dbReference type="InterPro" id="IPR005955">
    <property type="entry name" value="GST_Zeta"/>
</dbReference>
<dbReference type="InterPro" id="IPR004046">
    <property type="entry name" value="GST_C"/>
</dbReference>
<dbReference type="CDD" id="cd03042">
    <property type="entry name" value="GST_N_Zeta"/>
    <property type="match status" value="1"/>
</dbReference>
<dbReference type="EC" id="5.2.1.2" evidence="4"/>
<dbReference type="Proteomes" id="UP000297475">
    <property type="component" value="Unassembled WGS sequence"/>
</dbReference>
<dbReference type="InterPro" id="IPR034330">
    <property type="entry name" value="GST_Zeta_C"/>
</dbReference>
<keyword evidence="4" id="KW-0413">Isomerase</keyword>
<dbReference type="InterPro" id="IPR036282">
    <property type="entry name" value="Glutathione-S-Trfase_C_sf"/>
</dbReference>
<dbReference type="RefSeq" id="WP_135483064.1">
    <property type="nucleotide sequence ID" value="NZ_SRMF01000003.1"/>
</dbReference>
<name>A0A4Z0WAG8_9GAMM</name>
<dbReference type="PROSITE" id="PS50404">
    <property type="entry name" value="GST_NTER"/>
    <property type="match status" value="1"/>
</dbReference>
<feature type="domain" description="GST C-terminal" evidence="3">
    <location>
        <begin position="89"/>
        <end position="216"/>
    </location>
</feature>
<keyword evidence="5" id="KW-1185">Reference proteome</keyword>
<dbReference type="PANTHER" id="PTHR42673">
    <property type="entry name" value="MALEYLACETOACETATE ISOMERASE"/>
    <property type="match status" value="1"/>
</dbReference>
<dbReference type="Gene3D" id="3.40.30.10">
    <property type="entry name" value="Glutaredoxin"/>
    <property type="match status" value="1"/>
</dbReference>
<dbReference type="SFLD" id="SFLDS00019">
    <property type="entry name" value="Glutathione_Transferase_(cytos"/>
    <property type="match status" value="1"/>
</dbReference>
<accession>A0A4Z0WAG8</accession>
<proteinExistence type="inferred from homology"/>
<dbReference type="PANTHER" id="PTHR42673:SF4">
    <property type="entry name" value="MALEYLACETOACETATE ISOMERASE"/>
    <property type="match status" value="1"/>
</dbReference>
<dbReference type="InterPro" id="IPR040079">
    <property type="entry name" value="Glutathione_S-Trfase"/>
</dbReference>
<evidence type="ECO:0000256" key="1">
    <source>
        <dbReference type="ARBA" id="ARBA00010007"/>
    </source>
</evidence>
<protein>
    <submittedName>
        <fullName evidence="4">Maleylacetoacetate isomerase</fullName>
        <ecNumber evidence="4">5.2.1.2</ecNumber>
    </submittedName>
</protein>
<dbReference type="Pfam" id="PF14497">
    <property type="entry name" value="GST_C_3"/>
    <property type="match status" value="1"/>
</dbReference>
<dbReference type="CDD" id="cd03191">
    <property type="entry name" value="GST_C_Zeta"/>
    <property type="match status" value="1"/>
</dbReference>
<evidence type="ECO:0000259" key="3">
    <source>
        <dbReference type="PROSITE" id="PS50405"/>
    </source>
</evidence>
<dbReference type="AlphaFoldDB" id="A0A4Z0WAG8"/>
<dbReference type="Pfam" id="PF13409">
    <property type="entry name" value="GST_N_2"/>
    <property type="match status" value="1"/>
</dbReference>
<dbReference type="GO" id="GO:0005737">
    <property type="term" value="C:cytoplasm"/>
    <property type="evidence" value="ECO:0007669"/>
    <property type="project" value="InterPro"/>
</dbReference>
<dbReference type="NCBIfam" id="TIGR01262">
    <property type="entry name" value="maiA"/>
    <property type="match status" value="1"/>
</dbReference>
<gene>
    <name evidence="4" type="primary">maiA</name>
    <name evidence="4" type="ORF">E4656_09890</name>
</gene>
<dbReference type="EMBL" id="SRMF01000003">
    <property type="protein sequence ID" value="TGG93355.1"/>
    <property type="molecule type" value="Genomic_DNA"/>
</dbReference>
<evidence type="ECO:0000259" key="2">
    <source>
        <dbReference type="PROSITE" id="PS50404"/>
    </source>
</evidence>
<sequence>MTRPILHGYFRSSTSIRTRMALNLKGIEYDQVTHHLRKGEQKDEAYLKVNPQGLVPALVWTDGQVIPQSMAIMEFLDEVVPQPPLLPADAGGRARVRSLTQMICCDIHPLNNMRVLKAIGTRFGADDEATAAWFRYWVAETFRPLEQMLAHSDQTGRFCHGDEITMADLALVSQIINNRRFDVPMAAYPTLQRIADACLEVPAIERALPQHQPDAE</sequence>
<comment type="caution">
    <text evidence="4">The sequence shown here is derived from an EMBL/GenBank/DDBJ whole genome shotgun (WGS) entry which is preliminary data.</text>
</comment>
<dbReference type="SUPFAM" id="SSF47616">
    <property type="entry name" value="GST C-terminal domain-like"/>
    <property type="match status" value="1"/>
</dbReference>
<dbReference type="GO" id="GO:0004364">
    <property type="term" value="F:glutathione transferase activity"/>
    <property type="evidence" value="ECO:0007669"/>
    <property type="project" value="TreeGrafter"/>
</dbReference>
<evidence type="ECO:0000313" key="5">
    <source>
        <dbReference type="Proteomes" id="UP000297475"/>
    </source>
</evidence>
<comment type="similarity">
    <text evidence="1">Belongs to the GST superfamily. Zeta family.</text>
</comment>
<dbReference type="OrthoDB" id="509852at2"/>
<reference evidence="4 5" key="1">
    <citation type="submission" date="2019-04" db="EMBL/GenBank/DDBJ databases">
        <title>Natronospirillum operosus gen. nov., sp. nov., a haloalkaliphilic satellite isolated from decaying biomass of laboratory culture of cyanobacterium Geitlerinema sp. and proposal of Natronospirillaceae fam. nov. and Saccharospirillaceae fam. nov.</title>
        <authorList>
            <person name="Kevbrin V."/>
            <person name="Boltyanskaya Y."/>
            <person name="Koziaeva V."/>
            <person name="Grouzdev D.S."/>
            <person name="Park M."/>
            <person name="Cho J."/>
        </authorList>
    </citation>
    <scope>NUCLEOTIDE SEQUENCE [LARGE SCALE GENOMIC DNA]</scope>
    <source>
        <strain evidence="4 5">G-116</strain>
    </source>
</reference>
<organism evidence="4 5">
    <name type="scientific">Natronospirillum operosum</name>
    <dbReference type="NCBI Taxonomy" id="2759953"/>
    <lineage>
        <taxon>Bacteria</taxon>
        <taxon>Pseudomonadati</taxon>
        <taxon>Pseudomonadota</taxon>
        <taxon>Gammaproteobacteria</taxon>
        <taxon>Oceanospirillales</taxon>
        <taxon>Natronospirillaceae</taxon>
        <taxon>Natronospirillum</taxon>
    </lineage>
</organism>
<dbReference type="PROSITE" id="PS50405">
    <property type="entry name" value="GST_CTER"/>
    <property type="match status" value="1"/>
</dbReference>
<dbReference type="SUPFAM" id="SSF52833">
    <property type="entry name" value="Thioredoxin-like"/>
    <property type="match status" value="1"/>
</dbReference>
<dbReference type="InterPro" id="IPR036249">
    <property type="entry name" value="Thioredoxin-like_sf"/>
</dbReference>
<dbReference type="GO" id="GO:0006749">
    <property type="term" value="P:glutathione metabolic process"/>
    <property type="evidence" value="ECO:0007669"/>
    <property type="project" value="TreeGrafter"/>
</dbReference>
<evidence type="ECO:0000313" key="4">
    <source>
        <dbReference type="EMBL" id="TGG93355.1"/>
    </source>
</evidence>
<dbReference type="GO" id="GO:0006559">
    <property type="term" value="P:L-phenylalanine catabolic process"/>
    <property type="evidence" value="ECO:0007669"/>
    <property type="project" value="TreeGrafter"/>
</dbReference>
<dbReference type="InterPro" id="IPR034333">
    <property type="entry name" value="GST_Zeta_N"/>
</dbReference>
<dbReference type="InterPro" id="IPR004045">
    <property type="entry name" value="Glutathione_S-Trfase_N"/>
</dbReference>
<dbReference type="Gene3D" id="1.20.1050.10">
    <property type="match status" value="1"/>
</dbReference>
<dbReference type="GO" id="GO:0016034">
    <property type="term" value="F:maleylacetoacetate isomerase activity"/>
    <property type="evidence" value="ECO:0007669"/>
    <property type="project" value="UniProtKB-EC"/>
</dbReference>
<dbReference type="SFLD" id="SFLDG00358">
    <property type="entry name" value="Main_(cytGST)"/>
    <property type="match status" value="1"/>
</dbReference>
<feature type="domain" description="GST N-terminal" evidence="2">
    <location>
        <begin position="2"/>
        <end position="84"/>
    </location>
</feature>